<comment type="similarity">
    <text evidence="2 9">Belongs to the FKBP-type PPIase family. Tig subfamily.</text>
</comment>
<comment type="function">
    <text evidence="9">Involved in protein export. Acts as a chaperone by maintaining the newly synthesized protein in an open conformation. Functions as a peptidyl-prolyl cis-trans isomerase.</text>
</comment>
<feature type="domain" description="Trigger factor C-terminal" evidence="12">
    <location>
        <begin position="289"/>
        <end position="443"/>
    </location>
</feature>
<dbReference type="AlphaFoldDB" id="A0A5B9QR36"/>
<comment type="subcellular location">
    <subcellularLocation>
        <location evidence="9">Cytoplasm</location>
    </subcellularLocation>
    <text evidence="9">About half TF is bound to the ribosome near the polypeptide exit tunnel while the other half is free in the cytoplasm.</text>
</comment>
<dbReference type="FunFam" id="3.30.70.1050:FF:000006">
    <property type="entry name" value="Trigger factor"/>
    <property type="match status" value="1"/>
</dbReference>
<keyword evidence="9" id="KW-0963">Cytoplasm</keyword>
<evidence type="ECO:0000313" key="14">
    <source>
        <dbReference type="Proteomes" id="UP000325286"/>
    </source>
</evidence>
<dbReference type="SUPFAM" id="SSF109998">
    <property type="entry name" value="Triger factor/SurA peptide-binding domain-like"/>
    <property type="match status" value="1"/>
</dbReference>
<evidence type="ECO:0000259" key="12">
    <source>
        <dbReference type="Pfam" id="PF05698"/>
    </source>
</evidence>
<gene>
    <name evidence="9 13" type="primary">tig</name>
    <name evidence="13" type="ORF">UC8_18860</name>
</gene>
<dbReference type="GO" id="GO:0005737">
    <property type="term" value="C:cytoplasm"/>
    <property type="evidence" value="ECO:0007669"/>
    <property type="project" value="UniProtKB-SubCell"/>
</dbReference>
<sequence>MSTTDLPDGTPSTEETAVPLKLDMKVESPQACLRHVVVTIPREEIERYLKKEYDELVPEAQVPGFRAGRAPRKLVEKQFKDRVEDRVKGALLMDSLSQITDDAEFSAISEPEFDYESIDLPEDGDFRFEFSVEVRPEFETPEIKGLKLNRPVEEISEDDVTAALDGLLRRYGSDEATDEPAQLDDKLLITATFKQDGRVLSEMDEERVDLKPALTFSDSRCDSFGELMVGVKEGESRTGKVVIGEGVDDEEMRGKEVDATFNVVEVVRYTKPELTPQFLLELGDFESQDELRDFVRSSLERQAEFRQQQALRKQVTELLAGSADFDLPPELVKRQTRRELERKILEFRRSGFSEDQIRSFVNAIRQNAQDSTEAALREHFILEQIAEEQEIEADESDYDEEIELIAEQSDQPTRRVRARLEKSGQMDALRNQIIERKVIELVTEQAEITEEAVSRDDQGSDNEFAIYHNVIRAKDASAIPEAKYDDSAAPDADAAKEKD</sequence>
<dbReference type="GO" id="GO:0051083">
    <property type="term" value="P:'de novo' cotranslational protein folding"/>
    <property type="evidence" value="ECO:0007669"/>
    <property type="project" value="TreeGrafter"/>
</dbReference>
<reference evidence="13 14" key="1">
    <citation type="submission" date="2019-08" db="EMBL/GenBank/DDBJ databases">
        <title>Deep-cultivation of Planctomycetes and their phenomic and genomic characterization uncovers novel biology.</title>
        <authorList>
            <person name="Wiegand S."/>
            <person name="Jogler M."/>
            <person name="Boedeker C."/>
            <person name="Pinto D."/>
            <person name="Vollmers J."/>
            <person name="Rivas-Marin E."/>
            <person name="Kohn T."/>
            <person name="Peeters S.H."/>
            <person name="Heuer A."/>
            <person name="Rast P."/>
            <person name="Oberbeckmann S."/>
            <person name="Bunk B."/>
            <person name="Jeske O."/>
            <person name="Meyerdierks A."/>
            <person name="Storesund J.E."/>
            <person name="Kallscheuer N."/>
            <person name="Luecker S."/>
            <person name="Lage O.M."/>
            <person name="Pohl T."/>
            <person name="Merkel B.J."/>
            <person name="Hornburger P."/>
            <person name="Mueller R.-W."/>
            <person name="Bruemmer F."/>
            <person name="Labrenz M."/>
            <person name="Spormann A.M."/>
            <person name="Op den Camp H."/>
            <person name="Overmann J."/>
            <person name="Amann R."/>
            <person name="Jetten M.S.M."/>
            <person name="Mascher T."/>
            <person name="Medema M.H."/>
            <person name="Devos D.P."/>
            <person name="Kaster A.-K."/>
            <person name="Ovreas L."/>
            <person name="Rohde M."/>
            <person name="Galperin M.Y."/>
            <person name="Jogler C."/>
        </authorList>
    </citation>
    <scope>NUCLEOTIDE SEQUENCE [LARGE SCALE GENOMIC DNA]</scope>
    <source>
        <strain evidence="13 14">UC8</strain>
    </source>
</reference>
<dbReference type="HAMAP" id="MF_00303">
    <property type="entry name" value="Trigger_factor_Tig"/>
    <property type="match status" value="1"/>
</dbReference>
<dbReference type="KEGG" id="rul:UC8_18860"/>
<dbReference type="GO" id="GO:0015031">
    <property type="term" value="P:protein transport"/>
    <property type="evidence" value="ECO:0007669"/>
    <property type="project" value="UniProtKB-UniRule"/>
</dbReference>
<protein>
    <recommendedName>
        <fullName evidence="4 9">Trigger factor</fullName>
        <shortName evidence="9">TF</shortName>
        <ecNumber evidence="3 9">5.2.1.8</ecNumber>
    </recommendedName>
    <alternativeName>
        <fullName evidence="8 9">PPIase</fullName>
    </alternativeName>
</protein>
<dbReference type="InterPro" id="IPR037041">
    <property type="entry name" value="Trigger_fac_C_sf"/>
</dbReference>
<dbReference type="InterPro" id="IPR036611">
    <property type="entry name" value="Trigger_fac_ribosome-bd_sf"/>
</dbReference>
<dbReference type="OrthoDB" id="9767721at2"/>
<evidence type="ECO:0000256" key="7">
    <source>
        <dbReference type="ARBA" id="ARBA00023235"/>
    </source>
</evidence>
<proteinExistence type="inferred from homology"/>
<evidence type="ECO:0000256" key="1">
    <source>
        <dbReference type="ARBA" id="ARBA00000971"/>
    </source>
</evidence>
<dbReference type="Pfam" id="PF05698">
    <property type="entry name" value="Trigger_C"/>
    <property type="match status" value="1"/>
</dbReference>
<comment type="catalytic activity">
    <reaction evidence="1 9">
        <text>[protein]-peptidylproline (omega=180) = [protein]-peptidylproline (omega=0)</text>
        <dbReference type="Rhea" id="RHEA:16237"/>
        <dbReference type="Rhea" id="RHEA-COMP:10747"/>
        <dbReference type="Rhea" id="RHEA-COMP:10748"/>
        <dbReference type="ChEBI" id="CHEBI:83833"/>
        <dbReference type="ChEBI" id="CHEBI:83834"/>
        <dbReference type="EC" id="5.2.1.8"/>
    </reaction>
</comment>
<dbReference type="GO" id="GO:0044183">
    <property type="term" value="F:protein folding chaperone"/>
    <property type="evidence" value="ECO:0007669"/>
    <property type="project" value="TreeGrafter"/>
</dbReference>
<dbReference type="InterPro" id="IPR008881">
    <property type="entry name" value="Trigger_fac_ribosome-bd_bac"/>
</dbReference>
<keyword evidence="9" id="KW-0132">Cell division</keyword>
<evidence type="ECO:0000256" key="6">
    <source>
        <dbReference type="ARBA" id="ARBA00023186"/>
    </source>
</evidence>
<dbReference type="NCBIfam" id="TIGR00115">
    <property type="entry name" value="tig"/>
    <property type="match status" value="1"/>
</dbReference>
<organism evidence="13 14">
    <name type="scientific">Roseimaritima ulvae</name>
    <dbReference type="NCBI Taxonomy" id="980254"/>
    <lineage>
        <taxon>Bacteria</taxon>
        <taxon>Pseudomonadati</taxon>
        <taxon>Planctomycetota</taxon>
        <taxon>Planctomycetia</taxon>
        <taxon>Pirellulales</taxon>
        <taxon>Pirellulaceae</taxon>
        <taxon>Roseimaritima</taxon>
    </lineage>
</organism>
<evidence type="ECO:0000256" key="5">
    <source>
        <dbReference type="ARBA" id="ARBA00023110"/>
    </source>
</evidence>
<evidence type="ECO:0000256" key="8">
    <source>
        <dbReference type="ARBA" id="ARBA00029986"/>
    </source>
</evidence>
<comment type="domain">
    <text evidence="9">Consists of 3 domains; the N-terminus binds the ribosome, the middle domain has PPIase activity, while the C-terminus has intrinsic chaperone activity on its own.</text>
</comment>
<dbReference type="PANTHER" id="PTHR30560:SF3">
    <property type="entry name" value="TRIGGER FACTOR-LIKE PROTEIN TIG, CHLOROPLASTIC"/>
    <property type="match status" value="1"/>
</dbReference>
<evidence type="ECO:0000259" key="11">
    <source>
        <dbReference type="Pfam" id="PF05697"/>
    </source>
</evidence>
<accession>A0A5B9QR36</accession>
<dbReference type="SUPFAM" id="SSF102735">
    <property type="entry name" value="Trigger factor ribosome-binding domain"/>
    <property type="match status" value="1"/>
</dbReference>
<dbReference type="Pfam" id="PF05697">
    <property type="entry name" value="Trigger_N"/>
    <property type="match status" value="1"/>
</dbReference>
<dbReference type="GO" id="GO:0051301">
    <property type="term" value="P:cell division"/>
    <property type="evidence" value="ECO:0007669"/>
    <property type="project" value="UniProtKB-KW"/>
</dbReference>
<dbReference type="InterPro" id="IPR027304">
    <property type="entry name" value="Trigger_fact/SurA_dom_sf"/>
</dbReference>
<name>A0A5B9QR36_9BACT</name>
<evidence type="ECO:0000256" key="2">
    <source>
        <dbReference type="ARBA" id="ARBA00005464"/>
    </source>
</evidence>
<dbReference type="PANTHER" id="PTHR30560">
    <property type="entry name" value="TRIGGER FACTOR CHAPERONE AND PEPTIDYL-PROLYL CIS/TRANS ISOMERASE"/>
    <property type="match status" value="1"/>
</dbReference>
<dbReference type="RefSeq" id="WP_068139461.1">
    <property type="nucleotide sequence ID" value="NZ_CP042914.1"/>
</dbReference>
<feature type="region of interest" description="Disordered" evidence="10">
    <location>
        <begin position="478"/>
        <end position="499"/>
    </location>
</feature>
<keyword evidence="5 9" id="KW-0697">Rotamase</keyword>
<keyword evidence="7 9" id="KW-0413">Isomerase</keyword>
<evidence type="ECO:0000313" key="13">
    <source>
        <dbReference type="EMBL" id="QEG39885.1"/>
    </source>
</evidence>
<keyword evidence="6 9" id="KW-0143">Chaperone</keyword>
<feature type="domain" description="Trigger factor ribosome-binding bacterial" evidence="11">
    <location>
        <begin position="24"/>
        <end position="165"/>
    </location>
</feature>
<dbReference type="InterPro" id="IPR046357">
    <property type="entry name" value="PPIase_dom_sf"/>
</dbReference>
<dbReference type="Gene3D" id="3.30.70.1050">
    <property type="entry name" value="Trigger factor ribosome-binding domain"/>
    <property type="match status" value="1"/>
</dbReference>
<dbReference type="Gene3D" id="1.10.3120.10">
    <property type="entry name" value="Trigger factor, C-terminal domain"/>
    <property type="match status" value="1"/>
</dbReference>
<dbReference type="Gene3D" id="3.10.50.40">
    <property type="match status" value="1"/>
</dbReference>
<dbReference type="GO" id="GO:0043022">
    <property type="term" value="F:ribosome binding"/>
    <property type="evidence" value="ECO:0007669"/>
    <property type="project" value="TreeGrafter"/>
</dbReference>
<dbReference type="GO" id="GO:0043335">
    <property type="term" value="P:protein unfolding"/>
    <property type="evidence" value="ECO:0007669"/>
    <property type="project" value="TreeGrafter"/>
</dbReference>
<keyword evidence="9" id="KW-0131">Cell cycle</keyword>
<evidence type="ECO:0000256" key="4">
    <source>
        <dbReference type="ARBA" id="ARBA00016902"/>
    </source>
</evidence>
<dbReference type="GO" id="GO:0003755">
    <property type="term" value="F:peptidyl-prolyl cis-trans isomerase activity"/>
    <property type="evidence" value="ECO:0007669"/>
    <property type="project" value="UniProtKB-UniRule"/>
</dbReference>
<dbReference type="Proteomes" id="UP000325286">
    <property type="component" value="Chromosome"/>
</dbReference>
<evidence type="ECO:0000256" key="10">
    <source>
        <dbReference type="SAM" id="MobiDB-lite"/>
    </source>
</evidence>
<dbReference type="InterPro" id="IPR008880">
    <property type="entry name" value="Trigger_fac_C"/>
</dbReference>
<dbReference type="EMBL" id="CP042914">
    <property type="protein sequence ID" value="QEG39885.1"/>
    <property type="molecule type" value="Genomic_DNA"/>
</dbReference>
<evidence type="ECO:0000256" key="3">
    <source>
        <dbReference type="ARBA" id="ARBA00013194"/>
    </source>
</evidence>
<keyword evidence="14" id="KW-1185">Reference proteome</keyword>
<dbReference type="PIRSF" id="PIRSF003095">
    <property type="entry name" value="Trigger_factor"/>
    <property type="match status" value="1"/>
</dbReference>
<dbReference type="InterPro" id="IPR005215">
    <property type="entry name" value="Trig_fac"/>
</dbReference>
<evidence type="ECO:0000256" key="9">
    <source>
        <dbReference type="HAMAP-Rule" id="MF_00303"/>
    </source>
</evidence>
<dbReference type="EC" id="5.2.1.8" evidence="3 9"/>